<dbReference type="Proteomes" id="UP000826462">
    <property type="component" value="Chromosome 2"/>
</dbReference>
<evidence type="ECO:0000256" key="7">
    <source>
        <dbReference type="ARBA" id="ARBA00023173"/>
    </source>
</evidence>
<evidence type="ECO:0000256" key="4">
    <source>
        <dbReference type="ARBA" id="ARBA00022989"/>
    </source>
</evidence>
<dbReference type="InterPro" id="IPR000644">
    <property type="entry name" value="CBS_dom"/>
</dbReference>
<feature type="transmembrane region" description="Helical" evidence="11">
    <location>
        <begin position="269"/>
        <end position="287"/>
    </location>
</feature>
<keyword evidence="6 11" id="KW-0472">Membrane</keyword>
<sequence length="626" mass="66058">MNHDDHKRDFSSNARLPGISALAVVIGLLATLAAFVLLSLIHLFTNLFFFGSFSFADRSPALNTLGPWVVLIPIAGGLIVGFMARYGSEKIRGHGIPEAIEAILFGKSRMSPKVAILKPLSSGIVIGSGGPFGAEGPIIMTGGALGSLLAQCFKVTSAERKTLLVAGAAAGMTAVFGTPVAAVLLAVELLLFEWRPRSFLPVALACAVAGFGRAVFFGTAPLFPLQTAEPSAMSLVSCAIAGVLSGALASGLSSALYKVEDLFGRLPLHWMWWPALGGLVVGIGGFVEPRALGVGYDVIGDLLHQHIALQIAIALLVVKAVIWVVALGSGTSGGVLAPLLMLGAGLGTVLGHVLPGGEPALWPLVCMAATLGATLGAPLTAIVFAFGLTHDANALLPLLAATLVAHGFATIVMKRSIMTEKIARRGYHIYREYGVDPLERHYIDEVMSRTVEAIDANVTVRDALATYFGTNQKRRAYPVIRNEAVLGILDRATLERIRETADKSMAAAAAVTAETSGSAASDMLPDALDMRVGDLMQDAPAIALPHETCRLVATRLAVHGLERLPVVADRKSMRLIGIVSRSDLIKPSLGHFEEEHKREQFRYIGLWPSASKQPLAAPPKETTPHS</sequence>
<evidence type="ECO:0000256" key="1">
    <source>
        <dbReference type="ARBA" id="ARBA00004141"/>
    </source>
</evidence>
<dbReference type="SMART" id="SM00116">
    <property type="entry name" value="CBS"/>
    <property type="match status" value="1"/>
</dbReference>
<dbReference type="Pfam" id="PF00654">
    <property type="entry name" value="Voltage_CLC"/>
    <property type="match status" value="1"/>
</dbReference>
<organism evidence="13 14">
    <name type="scientific">Paraburkholderia edwinii</name>
    <dbReference type="NCBI Taxonomy" id="2861782"/>
    <lineage>
        <taxon>Bacteria</taxon>
        <taxon>Pseudomonadati</taxon>
        <taxon>Pseudomonadota</taxon>
        <taxon>Betaproteobacteria</taxon>
        <taxon>Burkholderiales</taxon>
        <taxon>Burkholderiaceae</taxon>
        <taxon>Paraburkholderia</taxon>
    </lineage>
</organism>
<evidence type="ECO:0000259" key="12">
    <source>
        <dbReference type="PROSITE" id="PS51371"/>
    </source>
</evidence>
<feature type="domain" description="CBS" evidence="12">
    <location>
        <begin position="536"/>
        <end position="598"/>
    </location>
</feature>
<feature type="transmembrane region" description="Helical" evidence="11">
    <location>
        <begin position="394"/>
        <end position="413"/>
    </location>
</feature>
<evidence type="ECO:0000256" key="5">
    <source>
        <dbReference type="ARBA" id="ARBA00023065"/>
    </source>
</evidence>
<keyword evidence="3 11" id="KW-0812">Transmembrane</keyword>
<evidence type="ECO:0000256" key="3">
    <source>
        <dbReference type="ARBA" id="ARBA00022692"/>
    </source>
</evidence>
<keyword evidence="5" id="KW-0406">Ion transport</keyword>
<evidence type="ECO:0000313" key="14">
    <source>
        <dbReference type="Proteomes" id="UP000826462"/>
    </source>
</evidence>
<dbReference type="InterPro" id="IPR046342">
    <property type="entry name" value="CBS_dom_sf"/>
</dbReference>
<keyword evidence="2" id="KW-0813">Transport</keyword>
<proteinExistence type="predicted"/>
<protein>
    <submittedName>
        <fullName evidence="13">Chloride channel protein</fullName>
    </submittedName>
</protein>
<dbReference type="InterPro" id="IPR014743">
    <property type="entry name" value="Cl-channel_core"/>
</dbReference>
<feature type="transmembrane region" description="Helical" evidence="11">
    <location>
        <begin position="163"/>
        <end position="187"/>
    </location>
</feature>
<gene>
    <name evidence="13" type="ORF">KZJ38_26405</name>
</gene>
<keyword evidence="10" id="KW-0129">CBS domain</keyword>
<evidence type="ECO:0000256" key="8">
    <source>
        <dbReference type="ARBA" id="ARBA00023214"/>
    </source>
</evidence>
<dbReference type="InterPro" id="IPR001807">
    <property type="entry name" value="ClC"/>
</dbReference>
<dbReference type="PANTHER" id="PTHR43427">
    <property type="entry name" value="CHLORIDE CHANNEL PROTEIN CLC-E"/>
    <property type="match status" value="1"/>
</dbReference>
<accession>A0ABX8V0S8</accession>
<evidence type="ECO:0000256" key="9">
    <source>
        <dbReference type="ARBA" id="ARBA00023303"/>
    </source>
</evidence>
<name>A0ABX8V0S8_9BURK</name>
<comment type="subcellular location">
    <subcellularLocation>
        <location evidence="1">Membrane</location>
        <topology evidence="1">Multi-pass membrane protein</topology>
    </subcellularLocation>
</comment>
<dbReference type="CDD" id="cd02205">
    <property type="entry name" value="CBS_pair_SF"/>
    <property type="match status" value="1"/>
</dbReference>
<dbReference type="RefSeq" id="WP_219802826.1">
    <property type="nucleotide sequence ID" value="NZ_CP080096.1"/>
</dbReference>
<evidence type="ECO:0000313" key="13">
    <source>
        <dbReference type="EMBL" id="QYD73182.1"/>
    </source>
</evidence>
<feature type="transmembrane region" description="Helical" evidence="11">
    <location>
        <begin position="65"/>
        <end position="84"/>
    </location>
</feature>
<reference evidence="13 14" key="1">
    <citation type="submission" date="2021-07" db="EMBL/GenBank/DDBJ databases">
        <title>Paraburkholderia edwinii protects Aspergillus sp. from phenazines by acting as a toxin sponge.</title>
        <authorList>
            <person name="Dahlstrom K.M."/>
            <person name="Newman D.K."/>
        </authorList>
    </citation>
    <scope>NUCLEOTIDE SEQUENCE [LARGE SCALE GENOMIC DNA]</scope>
    <source>
        <strain evidence="13 14">Pe01</strain>
    </source>
</reference>
<feature type="transmembrane region" description="Helical" evidence="11">
    <location>
        <begin position="235"/>
        <end position="257"/>
    </location>
</feature>
<dbReference type="PANTHER" id="PTHR43427:SF6">
    <property type="entry name" value="CHLORIDE CHANNEL PROTEIN CLC-E"/>
    <property type="match status" value="1"/>
</dbReference>
<dbReference type="Gene3D" id="3.10.580.10">
    <property type="entry name" value="CBS-domain"/>
    <property type="match status" value="1"/>
</dbReference>
<evidence type="ECO:0000256" key="6">
    <source>
        <dbReference type="ARBA" id="ARBA00023136"/>
    </source>
</evidence>
<dbReference type="PRINTS" id="PR00762">
    <property type="entry name" value="CLCHANNEL"/>
</dbReference>
<evidence type="ECO:0000256" key="11">
    <source>
        <dbReference type="SAM" id="Phobius"/>
    </source>
</evidence>
<keyword evidence="9" id="KW-0407">Ion channel</keyword>
<keyword evidence="7" id="KW-0869">Chloride channel</keyword>
<dbReference type="EMBL" id="CP080096">
    <property type="protein sequence ID" value="QYD73182.1"/>
    <property type="molecule type" value="Genomic_DNA"/>
</dbReference>
<evidence type="ECO:0000256" key="2">
    <source>
        <dbReference type="ARBA" id="ARBA00022448"/>
    </source>
</evidence>
<dbReference type="PROSITE" id="PS51371">
    <property type="entry name" value="CBS"/>
    <property type="match status" value="1"/>
</dbReference>
<feature type="transmembrane region" description="Helical" evidence="11">
    <location>
        <begin position="361"/>
        <end position="388"/>
    </location>
</feature>
<keyword evidence="8" id="KW-0868">Chloride</keyword>
<dbReference type="CDD" id="cd00400">
    <property type="entry name" value="Voltage_gated_ClC"/>
    <property type="match status" value="1"/>
</dbReference>
<feature type="transmembrane region" description="Helical" evidence="11">
    <location>
        <begin position="21"/>
        <end position="45"/>
    </location>
</feature>
<dbReference type="Pfam" id="PF00571">
    <property type="entry name" value="CBS"/>
    <property type="match status" value="2"/>
</dbReference>
<evidence type="ECO:0000256" key="10">
    <source>
        <dbReference type="PROSITE-ProRule" id="PRU00703"/>
    </source>
</evidence>
<dbReference type="Gene3D" id="1.10.3080.10">
    <property type="entry name" value="Clc chloride channel"/>
    <property type="match status" value="1"/>
</dbReference>
<dbReference type="SUPFAM" id="SSF54631">
    <property type="entry name" value="CBS-domain pair"/>
    <property type="match status" value="1"/>
</dbReference>
<feature type="transmembrane region" description="Helical" evidence="11">
    <location>
        <begin position="199"/>
        <end position="223"/>
    </location>
</feature>
<keyword evidence="4 11" id="KW-1133">Transmembrane helix</keyword>
<feature type="transmembrane region" description="Helical" evidence="11">
    <location>
        <begin position="307"/>
        <end position="329"/>
    </location>
</feature>
<keyword evidence="14" id="KW-1185">Reference proteome</keyword>
<dbReference type="InterPro" id="IPR050368">
    <property type="entry name" value="ClC-type_chloride_channel"/>
</dbReference>
<feature type="transmembrane region" description="Helical" evidence="11">
    <location>
        <begin position="335"/>
        <end position="354"/>
    </location>
</feature>
<dbReference type="SUPFAM" id="SSF81340">
    <property type="entry name" value="Clc chloride channel"/>
    <property type="match status" value="1"/>
</dbReference>